<dbReference type="InterPro" id="IPR014729">
    <property type="entry name" value="Rossmann-like_a/b/a_fold"/>
</dbReference>
<dbReference type="AlphaFoldDB" id="A0A0G1JPA3"/>
<dbReference type="GO" id="GO:0005524">
    <property type="term" value="F:ATP binding"/>
    <property type="evidence" value="ECO:0007669"/>
    <property type="project" value="UniProtKB-KW"/>
</dbReference>
<keyword evidence="4 9" id="KW-0547">Nucleotide-binding</keyword>
<dbReference type="GO" id="GO:0006436">
    <property type="term" value="P:tryptophanyl-tRNA aminoacylation"/>
    <property type="evidence" value="ECO:0007669"/>
    <property type="project" value="InterPro"/>
</dbReference>
<dbReference type="EMBL" id="LCHM01000028">
    <property type="protein sequence ID" value="KKT37324.1"/>
    <property type="molecule type" value="Genomic_DNA"/>
</dbReference>
<evidence type="ECO:0000256" key="3">
    <source>
        <dbReference type="ARBA" id="ARBA00022598"/>
    </source>
</evidence>
<dbReference type="Pfam" id="PF00579">
    <property type="entry name" value="tRNA-synt_1b"/>
    <property type="match status" value="1"/>
</dbReference>
<dbReference type="EC" id="6.1.1.2" evidence="2"/>
<evidence type="ECO:0000256" key="4">
    <source>
        <dbReference type="ARBA" id="ARBA00022741"/>
    </source>
</evidence>
<accession>A0A0G1JPA3</accession>
<gene>
    <name evidence="10" type="ORF">UW22_C0028G0016</name>
</gene>
<dbReference type="GO" id="GO:0005829">
    <property type="term" value="C:cytosol"/>
    <property type="evidence" value="ECO:0007669"/>
    <property type="project" value="TreeGrafter"/>
</dbReference>
<dbReference type="Proteomes" id="UP000034617">
    <property type="component" value="Unassembled WGS sequence"/>
</dbReference>
<proteinExistence type="inferred from homology"/>
<comment type="similarity">
    <text evidence="1 9">Belongs to the class-I aminoacyl-tRNA synthetase family.</text>
</comment>
<feature type="non-terminal residue" evidence="10">
    <location>
        <position position="1"/>
    </location>
</feature>
<dbReference type="InterPro" id="IPR050203">
    <property type="entry name" value="Trp-tRNA_synthetase"/>
</dbReference>
<sequence>KPDLVPVGKDQKQHVEITRDIAGRFNKTYRTNTFKLPEAFIPENVATILGTDGKRKMSKSLGNIISIFEDEDVIRKQVMGCYTDPTRAHANDPGHIEGNMVFTYLDFFPTSPSGLRGTSGVDTLKELYRQGKISDVEVKTYLFESLMSYFADARKRYQELKSNPKLVKEILEKGTKRARSVASETIKEVRETIGLPPKYS</sequence>
<reference evidence="10 11" key="1">
    <citation type="journal article" date="2015" name="Nature">
        <title>rRNA introns, odd ribosomes, and small enigmatic genomes across a large radiation of phyla.</title>
        <authorList>
            <person name="Brown C.T."/>
            <person name="Hug L.A."/>
            <person name="Thomas B.C."/>
            <person name="Sharon I."/>
            <person name="Castelle C.J."/>
            <person name="Singh A."/>
            <person name="Wilkins M.J."/>
            <person name="Williams K.H."/>
            <person name="Banfield J.F."/>
        </authorList>
    </citation>
    <scope>NUCLEOTIDE SEQUENCE [LARGE SCALE GENOMIC DNA]</scope>
</reference>
<keyword evidence="6 9" id="KW-0648">Protein biosynthesis</keyword>
<evidence type="ECO:0000256" key="8">
    <source>
        <dbReference type="ARBA" id="ARBA00049929"/>
    </source>
</evidence>
<name>A0A0G1JPA3_9BACT</name>
<evidence type="ECO:0000256" key="7">
    <source>
        <dbReference type="ARBA" id="ARBA00023146"/>
    </source>
</evidence>
<evidence type="ECO:0000313" key="11">
    <source>
        <dbReference type="Proteomes" id="UP000034617"/>
    </source>
</evidence>
<evidence type="ECO:0000256" key="5">
    <source>
        <dbReference type="ARBA" id="ARBA00022840"/>
    </source>
</evidence>
<dbReference type="Gene3D" id="3.40.50.620">
    <property type="entry name" value="HUPs"/>
    <property type="match status" value="1"/>
</dbReference>
<protein>
    <recommendedName>
        <fullName evidence="2">tryptophan--tRNA ligase</fullName>
        <ecNumber evidence="2">6.1.1.2</ecNumber>
    </recommendedName>
</protein>
<dbReference type="GO" id="GO:0004830">
    <property type="term" value="F:tryptophan-tRNA ligase activity"/>
    <property type="evidence" value="ECO:0007669"/>
    <property type="project" value="UniProtKB-EC"/>
</dbReference>
<dbReference type="Gene3D" id="1.10.240.10">
    <property type="entry name" value="Tyrosyl-Transfer RNA Synthetase"/>
    <property type="match status" value="1"/>
</dbReference>
<comment type="caution">
    <text evidence="10">The sequence shown here is derived from an EMBL/GenBank/DDBJ whole genome shotgun (WGS) entry which is preliminary data.</text>
</comment>
<evidence type="ECO:0000256" key="9">
    <source>
        <dbReference type="RuleBase" id="RU363036"/>
    </source>
</evidence>
<dbReference type="FunFam" id="1.10.240.10:FF:000005">
    <property type="entry name" value="Tryptophan--tRNA ligase"/>
    <property type="match status" value="1"/>
</dbReference>
<organism evidence="10 11">
    <name type="scientific">Candidatus Gottesmanbacteria bacterium GW2011_GWB1_44_11c</name>
    <dbReference type="NCBI Taxonomy" id="1618447"/>
    <lineage>
        <taxon>Bacteria</taxon>
        <taxon>Candidatus Gottesmaniibacteriota</taxon>
    </lineage>
</organism>
<dbReference type="InterPro" id="IPR002305">
    <property type="entry name" value="aa-tRNA-synth_Ic"/>
</dbReference>
<keyword evidence="5 9" id="KW-0067">ATP-binding</keyword>
<dbReference type="PANTHER" id="PTHR43766:SF1">
    <property type="entry name" value="TRYPTOPHAN--TRNA LIGASE, MITOCHONDRIAL"/>
    <property type="match status" value="1"/>
</dbReference>
<evidence type="ECO:0000256" key="1">
    <source>
        <dbReference type="ARBA" id="ARBA00005594"/>
    </source>
</evidence>
<dbReference type="PATRIC" id="fig|1618447.3.peg.764"/>
<comment type="catalytic activity">
    <reaction evidence="8">
        <text>tRNA(Trp) + L-tryptophan + ATP = L-tryptophyl-tRNA(Trp) + AMP + diphosphate + H(+)</text>
        <dbReference type="Rhea" id="RHEA:24080"/>
        <dbReference type="Rhea" id="RHEA-COMP:9671"/>
        <dbReference type="Rhea" id="RHEA-COMP:9705"/>
        <dbReference type="ChEBI" id="CHEBI:15378"/>
        <dbReference type="ChEBI" id="CHEBI:30616"/>
        <dbReference type="ChEBI" id="CHEBI:33019"/>
        <dbReference type="ChEBI" id="CHEBI:57912"/>
        <dbReference type="ChEBI" id="CHEBI:78442"/>
        <dbReference type="ChEBI" id="CHEBI:78535"/>
        <dbReference type="ChEBI" id="CHEBI:456215"/>
        <dbReference type="EC" id="6.1.1.2"/>
    </reaction>
</comment>
<dbReference type="PRINTS" id="PR01039">
    <property type="entry name" value="TRNASYNTHTRP"/>
</dbReference>
<dbReference type="InterPro" id="IPR002306">
    <property type="entry name" value="Trp-tRNA-ligase"/>
</dbReference>
<evidence type="ECO:0000256" key="2">
    <source>
        <dbReference type="ARBA" id="ARBA00013161"/>
    </source>
</evidence>
<evidence type="ECO:0000313" key="10">
    <source>
        <dbReference type="EMBL" id="KKT37324.1"/>
    </source>
</evidence>
<keyword evidence="3 9" id="KW-0436">Ligase</keyword>
<evidence type="ECO:0000256" key="6">
    <source>
        <dbReference type="ARBA" id="ARBA00022917"/>
    </source>
</evidence>
<dbReference type="SUPFAM" id="SSF52374">
    <property type="entry name" value="Nucleotidylyl transferase"/>
    <property type="match status" value="1"/>
</dbReference>
<dbReference type="PANTHER" id="PTHR43766">
    <property type="entry name" value="TRYPTOPHAN--TRNA LIGASE, MITOCHONDRIAL"/>
    <property type="match status" value="1"/>
</dbReference>
<keyword evidence="7 9" id="KW-0030">Aminoacyl-tRNA synthetase</keyword>